<reference evidence="6 7" key="1">
    <citation type="submission" date="2020-08" db="EMBL/GenBank/DDBJ databases">
        <title>Whole genome shotgun sequence of Actinocatenispora thailandica NBRC 105041.</title>
        <authorList>
            <person name="Komaki H."/>
            <person name="Tamura T."/>
        </authorList>
    </citation>
    <scope>NUCLEOTIDE SEQUENCE [LARGE SCALE GENOMIC DNA]</scope>
    <source>
        <strain evidence="6 7">NBRC 105041</strain>
    </source>
</reference>
<feature type="region of interest" description="Disordered" evidence="4">
    <location>
        <begin position="1"/>
        <end position="33"/>
    </location>
</feature>
<dbReference type="Gene3D" id="2.40.10.10">
    <property type="entry name" value="Trypsin-like serine proteases"/>
    <property type="match status" value="1"/>
</dbReference>
<dbReference type="InterPro" id="IPR036034">
    <property type="entry name" value="PDZ_sf"/>
</dbReference>
<dbReference type="PRINTS" id="PR00834">
    <property type="entry name" value="PROTEASES2C"/>
</dbReference>
<evidence type="ECO:0000256" key="2">
    <source>
        <dbReference type="ARBA" id="ARBA00022670"/>
    </source>
</evidence>
<dbReference type="InterPro" id="IPR051201">
    <property type="entry name" value="Chloro_Bact_Ser_Proteases"/>
</dbReference>
<dbReference type="SMART" id="SM00228">
    <property type="entry name" value="PDZ"/>
    <property type="match status" value="1"/>
</dbReference>
<dbReference type="GO" id="GO:0004252">
    <property type="term" value="F:serine-type endopeptidase activity"/>
    <property type="evidence" value="ECO:0007669"/>
    <property type="project" value="InterPro"/>
</dbReference>
<accession>A0A7R7DK92</accession>
<dbReference type="SUPFAM" id="SSF50494">
    <property type="entry name" value="Trypsin-like serine proteases"/>
    <property type="match status" value="1"/>
</dbReference>
<dbReference type="InterPro" id="IPR009003">
    <property type="entry name" value="Peptidase_S1_PA"/>
</dbReference>
<organism evidence="6 7">
    <name type="scientific">Actinocatenispora thailandica</name>
    <dbReference type="NCBI Taxonomy" id="227318"/>
    <lineage>
        <taxon>Bacteria</taxon>
        <taxon>Bacillati</taxon>
        <taxon>Actinomycetota</taxon>
        <taxon>Actinomycetes</taxon>
        <taxon>Micromonosporales</taxon>
        <taxon>Micromonosporaceae</taxon>
        <taxon>Actinocatenispora</taxon>
    </lineage>
</organism>
<dbReference type="PROSITE" id="PS50106">
    <property type="entry name" value="PDZ"/>
    <property type="match status" value="1"/>
</dbReference>
<dbReference type="Proteomes" id="UP000611640">
    <property type="component" value="Chromosome"/>
</dbReference>
<name>A0A7R7DK92_9ACTN</name>
<proteinExistence type="inferred from homology"/>
<keyword evidence="7" id="KW-1185">Reference proteome</keyword>
<comment type="similarity">
    <text evidence="1">Belongs to the peptidase S1C family.</text>
</comment>
<keyword evidence="2" id="KW-0645">Protease</keyword>
<evidence type="ECO:0000313" key="7">
    <source>
        <dbReference type="Proteomes" id="UP000611640"/>
    </source>
</evidence>
<keyword evidence="3" id="KW-0378">Hydrolase</keyword>
<dbReference type="Pfam" id="PF13180">
    <property type="entry name" value="PDZ_2"/>
    <property type="match status" value="1"/>
</dbReference>
<dbReference type="InterPro" id="IPR001940">
    <property type="entry name" value="Peptidase_S1C"/>
</dbReference>
<gene>
    <name evidence="6" type="ORF">Athai_07220</name>
</gene>
<evidence type="ECO:0000259" key="5">
    <source>
        <dbReference type="PROSITE" id="PS50106"/>
    </source>
</evidence>
<sequence length="248" mass="25038">MVQAQGKSDLKPATIGNSDKLSPGDGVVAIGSPLGLEGTVTQGIVSALNRSYTVSTEQQQQPQQQNPFNFQDPQKQQQQSGSITIPNAIQTDAAINPGNSGGPLLNMSGQVIGINSAIRSSDSSGSGQGGSIGIGFAIPINTAKATADKLIKGEKVQHPLFGVSVTSATDSNGNGSGALVAAVTKGGPADKAGIQKGDVITQVDGTKVPDSDTLVSVVAQHQPGDKVKVTYTRNGKSHTATATLAAAK</sequence>
<evidence type="ECO:0000313" key="6">
    <source>
        <dbReference type="EMBL" id="BCJ33219.1"/>
    </source>
</evidence>
<dbReference type="PANTHER" id="PTHR43343">
    <property type="entry name" value="PEPTIDASE S12"/>
    <property type="match status" value="1"/>
</dbReference>
<dbReference type="Gene3D" id="2.30.42.10">
    <property type="match status" value="1"/>
</dbReference>
<dbReference type="AlphaFoldDB" id="A0A7R7DK92"/>
<dbReference type="Pfam" id="PF13365">
    <property type="entry name" value="Trypsin_2"/>
    <property type="match status" value="1"/>
</dbReference>
<dbReference type="InterPro" id="IPR001478">
    <property type="entry name" value="PDZ"/>
</dbReference>
<dbReference type="PANTHER" id="PTHR43343:SF3">
    <property type="entry name" value="PROTEASE DO-LIKE 8, CHLOROPLASTIC"/>
    <property type="match status" value="1"/>
</dbReference>
<protein>
    <recommendedName>
        <fullName evidence="5">PDZ domain-containing protein</fullName>
    </recommendedName>
</protein>
<feature type="domain" description="PDZ" evidence="5">
    <location>
        <begin position="150"/>
        <end position="235"/>
    </location>
</feature>
<evidence type="ECO:0000256" key="4">
    <source>
        <dbReference type="SAM" id="MobiDB-lite"/>
    </source>
</evidence>
<dbReference type="SUPFAM" id="SSF50156">
    <property type="entry name" value="PDZ domain-like"/>
    <property type="match status" value="1"/>
</dbReference>
<evidence type="ECO:0000256" key="1">
    <source>
        <dbReference type="ARBA" id="ARBA00010541"/>
    </source>
</evidence>
<feature type="region of interest" description="Disordered" evidence="4">
    <location>
        <begin position="55"/>
        <end position="81"/>
    </location>
</feature>
<dbReference type="GO" id="GO:0006508">
    <property type="term" value="P:proteolysis"/>
    <property type="evidence" value="ECO:0007669"/>
    <property type="project" value="UniProtKB-KW"/>
</dbReference>
<dbReference type="InterPro" id="IPR043504">
    <property type="entry name" value="Peptidase_S1_PA_chymotrypsin"/>
</dbReference>
<dbReference type="EMBL" id="AP023355">
    <property type="protein sequence ID" value="BCJ33219.1"/>
    <property type="molecule type" value="Genomic_DNA"/>
</dbReference>
<feature type="compositionally biased region" description="Low complexity" evidence="4">
    <location>
        <begin position="58"/>
        <end position="79"/>
    </location>
</feature>
<dbReference type="KEGG" id="atl:Athai_07220"/>
<evidence type="ECO:0000256" key="3">
    <source>
        <dbReference type="ARBA" id="ARBA00022801"/>
    </source>
</evidence>